<feature type="domain" description="Topo IIA-type catalytic" evidence="11">
    <location>
        <begin position="65"/>
        <end position="503"/>
    </location>
</feature>
<evidence type="ECO:0000256" key="5">
    <source>
        <dbReference type="ARBA" id="ARBA00022840"/>
    </source>
</evidence>
<dbReference type="InterPro" id="IPR013757">
    <property type="entry name" value="Topo_IIA_A_a_sf"/>
</dbReference>
<keyword evidence="5" id="KW-0067">ATP-binding</keyword>
<feature type="region of interest" description="Disordered" evidence="10">
    <location>
        <begin position="511"/>
        <end position="539"/>
    </location>
</feature>
<comment type="catalytic activity">
    <reaction evidence="1 9">
        <text>ATP-dependent breakage, passage and rejoining of double-stranded DNA.</text>
        <dbReference type="EC" id="5.6.2.2"/>
    </reaction>
</comment>
<keyword evidence="6 9" id="KW-0799">Topoisomerase</keyword>
<name>A0A5J9UYH7_9POAL</name>
<evidence type="ECO:0000256" key="4">
    <source>
        <dbReference type="ARBA" id="ARBA00022741"/>
    </source>
</evidence>
<evidence type="ECO:0000313" key="13">
    <source>
        <dbReference type="Proteomes" id="UP000324897"/>
    </source>
</evidence>
<dbReference type="OrthoDB" id="674513at2759"/>
<reference evidence="12 13" key="1">
    <citation type="journal article" date="2019" name="Sci. Rep.">
        <title>A high-quality genome of Eragrostis curvula grass provides insights into Poaceae evolution and supports new strategies to enhance forage quality.</title>
        <authorList>
            <person name="Carballo J."/>
            <person name="Santos B.A.C.M."/>
            <person name="Zappacosta D."/>
            <person name="Garbus I."/>
            <person name="Selva J.P."/>
            <person name="Gallo C.A."/>
            <person name="Diaz A."/>
            <person name="Albertini E."/>
            <person name="Caccamo M."/>
            <person name="Echenique V."/>
        </authorList>
    </citation>
    <scope>NUCLEOTIDE SEQUENCE [LARGE SCALE GENOMIC DNA]</scope>
    <source>
        <strain evidence="13">cv. Victoria</strain>
        <tissue evidence="12">Leaf</tissue>
    </source>
</reference>
<dbReference type="SMART" id="SM00434">
    <property type="entry name" value="TOP4c"/>
    <property type="match status" value="1"/>
</dbReference>
<dbReference type="AlphaFoldDB" id="A0A5J9UYH7"/>
<comment type="caution">
    <text evidence="12">The sequence shown here is derived from an EMBL/GenBank/DDBJ whole genome shotgun (WGS) entry which is preliminary data.</text>
</comment>
<organism evidence="12 13">
    <name type="scientific">Eragrostis curvula</name>
    <name type="common">weeping love grass</name>
    <dbReference type="NCBI Taxonomy" id="38414"/>
    <lineage>
        <taxon>Eukaryota</taxon>
        <taxon>Viridiplantae</taxon>
        <taxon>Streptophyta</taxon>
        <taxon>Embryophyta</taxon>
        <taxon>Tracheophyta</taxon>
        <taxon>Spermatophyta</taxon>
        <taxon>Magnoliopsida</taxon>
        <taxon>Liliopsida</taxon>
        <taxon>Poales</taxon>
        <taxon>Poaceae</taxon>
        <taxon>PACMAD clade</taxon>
        <taxon>Chloridoideae</taxon>
        <taxon>Eragrostideae</taxon>
        <taxon>Eragrostidinae</taxon>
        <taxon>Eragrostis</taxon>
    </lineage>
</organism>
<dbReference type="InterPro" id="IPR050634">
    <property type="entry name" value="DNA_Topoisomerase_II"/>
</dbReference>
<keyword evidence="7 9" id="KW-0238">DNA-binding</keyword>
<dbReference type="GO" id="GO:0005524">
    <property type="term" value="F:ATP binding"/>
    <property type="evidence" value="ECO:0007669"/>
    <property type="project" value="UniProtKB-KW"/>
</dbReference>
<dbReference type="GO" id="GO:0003918">
    <property type="term" value="F:DNA topoisomerase type II (double strand cut, ATP-hydrolyzing) activity"/>
    <property type="evidence" value="ECO:0007669"/>
    <property type="project" value="UniProtKB-EC"/>
</dbReference>
<dbReference type="Gene3D" id="1.10.268.10">
    <property type="entry name" value="Topoisomerase, domain 3"/>
    <property type="match status" value="1"/>
</dbReference>
<dbReference type="SUPFAM" id="SSF56719">
    <property type="entry name" value="Type II DNA topoisomerase"/>
    <property type="match status" value="1"/>
</dbReference>
<keyword evidence="4" id="KW-0547">Nucleotide-binding</keyword>
<keyword evidence="13" id="KW-1185">Reference proteome</keyword>
<dbReference type="PANTHER" id="PTHR10169">
    <property type="entry name" value="DNA TOPOISOMERASE/GYRASE"/>
    <property type="match status" value="1"/>
</dbReference>
<evidence type="ECO:0000256" key="7">
    <source>
        <dbReference type="ARBA" id="ARBA00023125"/>
    </source>
</evidence>
<proteinExistence type="predicted"/>
<dbReference type="Proteomes" id="UP000324897">
    <property type="component" value="Chromosome 1"/>
</dbReference>
<dbReference type="Gene3D" id="3.30.1360.40">
    <property type="match status" value="1"/>
</dbReference>
<feature type="compositionally biased region" description="Basic and acidic residues" evidence="10">
    <location>
        <begin position="511"/>
        <end position="524"/>
    </location>
</feature>
<evidence type="ECO:0000256" key="3">
    <source>
        <dbReference type="ARBA" id="ARBA00012895"/>
    </source>
</evidence>
<evidence type="ECO:0000259" key="11">
    <source>
        <dbReference type="PROSITE" id="PS52040"/>
    </source>
</evidence>
<dbReference type="EC" id="5.6.2.2" evidence="3"/>
<dbReference type="PROSITE" id="PS52040">
    <property type="entry name" value="TOPO_IIA"/>
    <property type="match status" value="1"/>
</dbReference>
<dbReference type="GO" id="GO:0000712">
    <property type="term" value="P:resolution of meiotic recombination intermediates"/>
    <property type="evidence" value="ECO:0007669"/>
    <property type="project" value="TreeGrafter"/>
</dbReference>
<dbReference type="EMBL" id="RWGY01000011">
    <property type="protein sequence ID" value="TVU28298.1"/>
    <property type="molecule type" value="Genomic_DNA"/>
</dbReference>
<dbReference type="InterPro" id="IPR013760">
    <property type="entry name" value="Topo_IIA-like_dom_sf"/>
</dbReference>
<evidence type="ECO:0000256" key="2">
    <source>
        <dbReference type="ARBA" id="ARBA00001946"/>
    </source>
</evidence>
<dbReference type="GO" id="GO:0003677">
    <property type="term" value="F:DNA binding"/>
    <property type="evidence" value="ECO:0007669"/>
    <property type="project" value="UniProtKB-UniRule"/>
</dbReference>
<dbReference type="GO" id="GO:0006265">
    <property type="term" value="P:DNA topological change"/>
    <property type="evidence" value="ECO:0007669"/>
    <property type="project" value="UniProtKB-UniRule"/>
</dbReference>
<dbReference type="InterPro" id="IPR013758">
    <property type="entry name" value="Topo_IIA_A/C_ab"/>
</dbReference>
<dbReference type="Pfam" id="PF00521">
    <property type="entry name" value="DNA_topoisoIV"/>
    <property type="match status" value="1"/>
</dbReference>
<evidence type="ECO:0000256" key="8">
    <source>
        <dbReference type="ARBA" id="ARBA00023235"/>
    </source>
</evidence>
<dbReference type="GO" id="GO:0000819">
    <property type="term" value="P:sister chromatid segregation"/>
    <property type="evidence" value="ECO:0007669"/>
    <property type="project" value="TreeGrafter"/>
</dbReference>
<evidence type="ECO:0000256" key="6">
    <source>
        <dbReference type="ARBA" id="ARBA00023029"/>
    </source>
</evidence>
<gene>
    <name evidence="12" type="ORF">EJB05_19811</name>
</gene>
<dbReference type="GO" id="GO:0005634">
    <property type="term" value="C:nucleus"/>
    <property type="evidence" value="ECO:0007669"/>
    <property type="project" value="TreeGrafter"/>
</dbReference>
<evidence type="ECO:0000313" key="12">
    <source>
        <dbReference type="EMBL" id="TVU28298.1"/>
    </source>
</evidence>
<evidence type="ECO:0000256" key="10">
    <source>
        <dbReference type="SAM" id="MobiDB-lite"/>
    </source>
</evidence>
<accession>A0A5J9UYH7</accession>
<protein>
    <recommendedName>
        <fullName evidence="3">DNA topoisomerase (ATP-hydrolyzing)</fullName>
        <ecNumber evidence="3">5.6.2.2</ecNumber>
    </recommendedName>
</protein>
<keyword evidence="8 9" id="KW-0413">Isomerase</keyword>
<evidence type="ECO:0000256" key="1">
    <source>
        <dbReference type="ARBA" id="ARBA00000185"/>
    </source>
</evidence>
<sequence>MTLEICFAKDKLNARKIWMLRASNLQLQSDTEIVAVDPTENFIRYYHFLEKEFSRFLIEDSLCSVPSMMDGLKTTQRKVLFAAMEGLKGKKRVDEFAGDVVNKTVYKHGSSHMEGTIIGMAQTFVGSNNVNLLHPTGQFGSRYEGGKDHSTAYYLYVELNDITKFIFRDDDKDLLEFLEEDGKLVQPKWYLPVVPMSLVNGTTGIGSGGGSNIPNHHMNDVINALFKLLRGPAIAEDRNSISLKPGYRGFKGRVEKSTDNERGIKCTIYGCATEISDTVVEINEIPPGKTIVEYRSFLQSLMPDACNRSESSKMKYPTIECFQELHEDENNLRFKISLDKSNMMFARKRGLLEAFNLVRKMSVETLYLLDEIQELRQFDNAEETLTTFFDMRLPYYAARKAKLLERMSNDMIRIDNTILYLEAMDKGEIKQMNRKKLVAKFTEKGYKAIPNDGDSGFDHLINLSCDERDIECLPNLVAEREGLHQRMEEMQKARDIDLWIKDLEELQQKLAEEGVEPQKRKVERTSASSASDKRTRFGP</sequence>
<dbReference type="Gene3D" id="3.90.199.10">
    <property type="entry name" value="Topoisomerase II, domain 5"/>
    <property type="match status" value="1"/>
</dbReference>
<dbReference type="Gramene" id="TVU28298">
    <property type="protein sequence ID" value="TVU28298"/>
    <property type="gene ID" value="EJB05_19811"/>
</dbReference>
<comment type="cofactor">
    <cofactor evidence="2">
        <name>Mg(2+)</name>
        <dbReference type="ChEBI" id="CHEBI:18420"/>
    </cofactor>
</comment>
<dbReference type="PANTHER" id="PTHR10169:SF38">
    <property type="entry name" value="DNA TOPOISOMERASE 2"/>
    <property type="match status" value="1"/>
</dbReference>
<dbReference type="InterPro" id="IPR002205">
    <property type="entry name" value="Topo_IIA_dom_A"/>
</dbReference>
<evidence type="ECO:0000256" key="9">
    <source>
        <dbReference type="PROSITE-ProRule" id="PRU01384"/>
    </source>
</evidence>
<feature type="active site" description="O-(5'-phospho-DNA)-tyrosine intermediate" evidence="9">
    <location>
        <position position="154"/>
    </location>
</feature>